<dbReference type="PANTHER" id="PTHR48415">
    <property type="entry name" value="GENE 525-RELATED"/>
    <property type="match status" value="1"/>
</dbReference>
<dbReference type="InterPro" id="IPR027870">
    <property type="entry name" value="DUF4543"/>
</dbReference>
<dbReference type="Pfam" id="PF15076">
    <property type="entry name" value="DUF4543"/>
    <property type="match status" value="1"/>
</dbReference>
<dbReference type="AlphaFoldDB" id="A0A9D3MVR2"/>
<feature type="signal peptide" evidence="1">
    <location>
        <begin position="1"/>
        <end position="20"/>
    </location>
</feature>
<dbReference type="Proteomes" id="UP001044222">
    <property type="component" value="Unassembled WGS sequence"/>
</dbReference>
<feature type="chain" id="PRO_5038417405" evidence="1">
    <location>
        <begin position="21"/>
        <end position="90"/>
    </location>
</feature>
<organism evidence="2 3">
    <name type="scientific">Anguilla anguilla</name>
    <name type="common">European freshwater eel</name>
    <name type="synonym">Muraena anguilla</name>
    <dbReference type="NCBI Taxonomy" id="7936"/>
    <lineage>
        <taxon>Eukaryota</taxon>
        <taxon>Metazoa</taxon>
        <taxon>Chordata</taxon>
        <taxon>Craniata</taxon>
        <taxon>Vertebrata</taxon>
        <taxon>Euteleostomi</taxon>
        <taxon>Actinopterygii</taxon>
        <taxon>Neopterygii</taxon>
        <taxon>Teleostei</taxon>
        <taxon>Anguilliformes</taxon>
        <taxon>Anguillidae</taxon>
        <taxon>Anguilla</taxon>
    </lineage>
</organism>
<dbReference type="PANTHER" id="PTHR48415:SF1">
    <property type="entry name" value="GENE 525-RELATED"/>
    <property type="match status" value="1"/>
</dbReference>
<keyword evidence="3" id="KW-1185">Reference proteome</keyword>
<name>A0A9D3MVR2_ANGAN</name>
<evidence type="ECO:0000256" key="1">
    <source>
        <dbReference type="SAM" id="SignalP"/>
    </source>
</evidence>
<dbReference type="OMA" id="ETNMEYW"/>
<comment type="caution">
    <text evidence="2">The sequence shown here is derived from an EMBL/GenBank/DDBJ whole genome shotgun (WGS) entry which is preliminary data.</text>
</comment>
<evidence type="ECO:0000313" key="2">
    <source>
        <dbReference type="EMBL" id="KAG5853778.1"/>
    </source>
</evidence>
<dbReference type="EMBL" id="JAFIRN010000002">
    <property type="protein sequence ID" value="KAG5853778.1"/>
    <property type="molecule type" value="Genomic_DNA"/>
</dbReference>
<reference evidence="2" key="1">
    <citation type="submission" date="2021-01" db="EMBL/GenBank/DDBJ databases">
        <title>A chromosome-scale assembly of European eel, Anguilla anguilla.</title>
        <authorList>
            <person name="Henkel C."/>
            <person name="Jong-Raadsen S.A."/>
            <person name="Dufour S."/>
            <person name="Weltzien F.-A."/>
            <person name="Palstra A.P."/>
            <person name="Pelster B."/>
            <person name="Spaink H.P."/>
            <person name="Van Den Thillart G.E."/>
            <person name="Jansen H."/>
            <person name="Zahm M."/>
            <person name="Klopp C."/>
            <person name="Cedric C."/>
            <person name="Louis A."/>
            <person name="Berthelot C."/>
            <person name="Parey E."/>
            <person name="Roest Crollius H."/>
            <person name="Montfort J."/>
            <person name="Robinson-Rechavi M."/>
            <person name="Bucao C."/>
            <person name="Bouchez O."/>
            <person name="Gislard M."/>
            <person name="Lluch J."/>
            <person name="Milhes M."/>
            <person name="Lampietro C."/>
            <person name="Lopez Roques C."/>
            <person name="Donnadieu C."/>
            <person name="Braasch I."/>
            <person name="Desvignes T."/>
            <person name="Postlethwait J."/>
            <person name="Bobe J."/>
            <person name="Guiguen Y."/>
            <person name="Dirks R."/>
        </authorList>
    </citation>
    <scope>NUCLEOTIDE SEQUENCE</scope>
    <source>
        <strain evidence="2">Tag_6206</strain>
        <tissue evidence="2">Liver</tissue>
    </source>
</reference>
<accession>A0A9D3MVR2</accession>
<keyword evidence="1" id="KW-0732">Signal</keyword>
<sequence length="90" mass="10687">MNKFAAFFLCLALLVVLTDASPIIKENLAKQLLRSKRQEQPRKAGYTDEPMREHMLQMQRLEQRARETNLEHWLNPHCYPHCDRNYGHPV</sequence>
<proteinExistence type="predicted"/>
<protein>
    <submittedName>
        <fullName evidence="2">Uncharacterized protein</fullName>
    </submittedName>
</protein>
<evidence type="ECO:0000313" key="3">
    <source>
        <dbReference type="Proteomes" id="UP001044222"/>
    </source>
</evidence>
<gene>
    <name evidence="2" type="ORF">ANANG_G00030040</name>
</gene>
<dbReference type="OrthoDB" id="9923832at2759"/>